<feature type="transmembrane region" description="Helical" evidence="1">
    <location>
        <begin position="20"/>
        <end position="40"/>
    </location>
</feature>
<dbReference type="Proteomes" id="UP000265566">
    <property type="component" value="Chromosome 4"/>
</dbReference>
<dbReference type="GO" id="GO:0005737">
    <property type="term" value="C:cytoplasm"/>
    <property type="evidence" value="ECO:0000318"/>
    <property type="project" value="GO_Central"/>
</dbReference>
<dbReference type="KEGG" id="mtr:25492334"/>
<dbReference type="OrthoDB" id="190846at2759"/>
<organism evidence="2 5">
    <name type="scientific">Medicago truncatula</name>
    <name type="common">Barrel medic</name>
    <name type="synonym">Medicago tribuloides</name>
    <dbReference type="NCBI Taxonomy" id="3880"/>
    <lineage>
        <taxon>Eukaryota</taxon>
        <taxon>Viridiplantae</taxon>
        <taxon>Streptophyta</taxon>
        <taxon>Embryophyta</taxon>
        <taxon>Tracheophyta</taxon>
        <taxon>Spermatophyta</taxon>
        <taxon>Magnoliopsida</taxon>
        <taxon>eudicotyledons</taxon>
        <taxon>Gunneridae</taxon>
        <taxon>Pentapetalae</taxon>
        <taxon>rosids</taxon>
        <taxon>fabids</taxon>
        <taxon>Fabales</taxon>
        <taxon>Fabaceae</taxon>
        <taxon>Papilionoideae</taxon>
        <taxon>50 kb inversion clade</taxon>
        <taxon>NPAAA clade</taxon>
        <taxon>Hologalegina</taxon>
        <taxon>IRL clade</taxon>
        <taxon>Trifolieae</taxon>
        <taxon>Medicago</taxon>
    </lineage>
</organism>
<protein>
    <submittedName>
        <fullName evidence="2">Phosphatidylcholine-sterol acyltransferase</fullName>
    </submittedName>
    <submittedName>
        <fullName evidence="3">Putative transferase</fullName>
        <ecNumber evidence="3">2.3.1.-</ecNumber>
    </submittedName>
</protein>
<evidence type="ECO:0000256" key="1">
    <source>
        <dbReference type="SAM" id="Phobius"/>
    </source>
</evidence>
<proteinExistence type="predicted"/>
<accession>A0A072UKK7</accession>
<dbReference type="STRING" id="3880.A0A072UKK7"/>
<evidence type="ECO:0000313" key="2">
    <source>
        <dbReference type="EMBL" id="KEH29916.1"/>
    </source>
</evidence>
<dbReference type="GO" id="GO:0006629">
    <property type="term" value="P:lipid metabolic process"/>
    <property type="evidence" value="ECO:0000318"/>
    <property type="project" value="GO_Central"/>
</dbReference>
<dbReference type="PANTHER" id="PTHR11440">
    <property type="entry name" value="LECITHIN-CHOLESTEROL ACYLTRANSFERASE-RELATED"/>
    <property type="match status" value="1"/>
</dbReference>
<evidence type="ECO:0000313" key="6">
    <source>
        <dbReference type="Proteomes" id="UP000265566"/>
    </source>
</evidence>
<dbReference type="HOGENOM" id="CLU_016065_1_0_1"/>
<dbReference type="Proteomes" id="UP000002051">
    <property type="component" value="Chromosome 4"/>
</dbReference>
<reference evidence="3" key="5">
    <citation type="journal article" date="2018" name="Nat. Plants">
        <title>Whole-genome landscape of Medicago truncatula symbiotic genes.</title>
        <authorList>
            <person name="Pecrix Y."/>
            <person name="Gamas P."/>
            <person name="Carrere S."/>
        </authorList>
    </citation>
    <scope>NUCLEOTIDE SEQUENCE</scope>
    <source>
        <tissue evidence="3">Leaves</tissue>
    </source>
</reference>
<reference evidence="4" key="3">
    <citation type="submission" date="2015-04" db="UniProtKB">
        <authorList>
            <consortium name="EnsemblPlants"/>
        </authorList>
    </citation>
    <scope>IDENTIFICATION</scope>
    <source>
        <strain evidence="4">cv. Jemalong A17</strain>
    </source>
</reference>
<dbReference type="InterPro" id="IPR029058">
    <property type="entry name" value="AB_hydrolase_fold"/>
</dbReference>
<reference evidence="2 5" key="1">
    <citation type="journal article" date="2011" name="Nature">
        <title>The Medicago genome provides insight into the evolution of rhizobial symbioses.</title>
        <authorList>
            <person name="Young N.D."/>
            <person name="Debelle F."/>
            <person name="Oldroyd G.E."/>
            <person name="Geurts R."/>
            <person name="Cannon S.B."/>
            <person name="Udvardi M.K."/>
            <person name="Benedito V.A."/>
            <person name="Mayer K.F."/>
            <person name="Gouzy J."/>
            <person name="Schoof H."/>
            <person name="Van de Peer Y."/>
            <person name="Proost S."/>
            <person name="Cook D.R."/>
            <person name="Meyers B.C."/>
            <person name="Spannagl M."/>
            <person name="Cheung F."/>
            <person name="De Mita S."/>
            <person name="Krishnakumar V."/>
            <person name="Gundlach H."/>
            <person name="Zhou S."/>
            <person name="Mudge J."/>
            <person name="Bharti A.K."/>
            <person name="Murray J.D."/>
            <person name="Naoumkina M.A."/>
            <person name="Rosen B."/>
            <person name="Silverstein K.A."/>
            <person name="Tang H."/>
            <person name="Rombauts S."/>
            <person name="Zhao P.X."/>
            <person name="Zhou P."/>
            <person name="Barbe V."/>
            <person name="Bardou P."/>
            <person name="Bechner M."/>
            <person name="Bellec A."/>
            <person name="Berger A."/>
            <person name="Berges H."/>
            <person name="Bidwell S."/>
            <person name="Bisseling T."/>
            <person name="Choisne N."/>
            <person name="Couloux A."/>
            <person name="Denny R."/>
            <person name="Deshpande S."/>
            <person name="Dai X."/>
            <person name="Doyle J.J."/>
            <person name="Dudez A.M."/>
            <person name="Farmer A.D."/>
            <person name="Fouteau S."/>
            <person name="Franken C."/>
            <person name="Gibelin C."/>
            <person name="Gish J."/>
            <person name="Goldstein S."/>
            <person name="Gonzalez A.J."/>
            <person name="Green P.J."/>
            <person name="Hallab A."/>
            <person name="Hartog M."/>
            <person name="Hua A."/>
            <person name="Humphray S.J."/>
            <person name="Jeong D.H."/>
            <person name="Jing Y."/>
            <person name="Jocker A."/>
            <person name="Kenton S.M."/>
            <person name="Kim D.J."/>
            <person name="Klee K."/>
            <person name="Lai H."/>
            <person name="Lang C."/>
            <person name="Lin S."/>
            <person name="Macmil S.L."/>
            <person name="Magdelenat G."/>
            <person name="Matthews L."/>
            <person name="McCorrison J."/>
            <person name="Monaghan E.L."/>
            <person name="Mun J.H."/>
            <person name="Najar F.Z."/>
            <person name="Nicholson C."/>
            <person name="Noirot C."/>
            <person name="O'Bleness M."/>
            <person name="Paule C.R."/>
            <person name="Poulain J."/>
            <person name="Prion F."/>
            <person name="Qin B."/>
            <person name="Qu C."/>
            <person name="Retzel E.F."/>
            <person name="Riddle C."/>
            <person name="Sallet E."/>
            <person name="Samain S."/>
            <person name="Samson N."/>
            <person name="Sanders I."/>
            <person name="Saurat O."/>
            <person name="Scarpelli C."/>
            <person name="Schiex T."/>
            <person name="Segurens B."/>
            <person name="Severin A.J."/>
            <person name="Sherrier D.J."/>
            <person name="Shi R."/>
            <person name="Sims S."/>
            <person name="Singer S.R."/>
            <person name="Sinharoy S."/>
            <person name="Sterck L."/>
            <person name="Viollet A."/>
            <person name="Wang B.B."/>
            <person name="Wang K."/>
            <person name="Wang M."/>
            <person name="Wang X."/>
            <person name="Warfsmann J."/>
            <person name="Weissenbach J."/>
            <person name="White D.D."/>
            <person name="White J.D."/>
            <person name="Wiley G.B."/>
            <person name="Wincker P."/>
            <person name="Xing Y."/>
            <person name="Yang L."/>
            <person name="Yao Z."/>
            <person name="Ying F."/>
            <person name="Zhai J."/>
            <person name="Zhou L."/>
            <person name="Zuber A."/>
            <person name="Denarie J."/>
            <person name="Dixon R.A."/>
            <person name="May G.D."/>
            <person name="Schwartz D.C."/>
            <person name="Rogers J."/>
            <person name="Quetier F."/>
            <person name="Town C.D."/>
            <person name="Roe B.A."/>
        </authorList>
    </citation>
    <scope>NUCLEOTIDE SEQUENCE [LARGE SCALE GENOMIC DNA]</scope>
    <source>
        <strain evidence="2">A17</strain>
        <strain evidence="4 5">cv. Jemalong A17</strain>
    </source>
</reference>
<dbReference type="Gramene" id="rna22924">
    <property type="protein sequence ID" value="RHN60591.1"/>
    <property type="gene ID" value="gene22924"/>
</dbReference>
<dbReference type="Pfam" id="PF02450">
    <property type="entry name" value="LCAT"/>
    <property type="match status" value="1"/>
</dbReference>
<dbReference type="GO" id="GO:0008374">
    <property type="term" value="F:O-acyltransferase activity"/>
    <property type="evidence" value="ECO:0007669"/>
    <property type="project" value="InterPro"/>
</dbReference>
<keyword evidence="1" id="KW-1133">Transmembrane helix</keyword>
<evidence type="ECO:0000313" key="5">
    <source>
        <dbReference type="Proteomes" id="UP000002051"/>
    </source>
</evidence>
<dbReference type="EnsemblPlants" id="KEH29916">
    <property type="protein sequence ID" value="KEH29916"/>
    <property type="gene ID" value="MTR_4g056140"/>
</dbReference>
<evidence type="ECO:0000313" key="3">
    <source>
        <dbReference type="EMBL" id="RHN60591.1"/>
    </source>
</evidence>
<dbReference type="EC" id="2.3.1.-" evidence="3"/>
<reference evidence="6" key="4">
    <citation type="journal article" date="2018" name="Nat. Plants">
        <title>Whole-genome landscape of Medicago truncatula symbiotic genes.</title>
        <authorList>
            <person name="Pecrix Y."/>
            <person name="Staton S.E."/>
            <person name="Sallet E."/>
            <person name="Lelandais-Briere C."/>
            <person name="Moreau S."/>
            <person name="Carrere S."/>
            <person name="Blein T."/>
            <person name="Jardinaud M.F."/>
            <person name="Latrasse D."/>
            <person name="Zouine M."/>
            <person name="Zahm M."/>
            <person name="Kreplak J."/>
            <person name="Mayjonade B."/>
            <person name="Satge C."/>
            <person name="Perez M."/>
            <person name="Cauet S."/>
            <person name="Marande W."/>
            <person name="Chantry-Darmon C."/>
            <person name="Lopez-Roques C."/>
            <person name="Bouchez O."/>
            <person name="Berard A."/>
            <person name="Debelle F."/>
            <person name="Munos S."/>
            <person name="Bendahmane A."/>
            <person name="Berges H."/>
            <person name="Niebel A."/>
            <person name="Buitink J."/>
            <person name="Frugier F."/>
            <person name="Benhamed M."/>
            <person name="Crespi M."/>
            <person name="Gouzy J."/>
            <person name="Gamas P."/>
        </authorList>
    </citation>
    <scope>NUCLEOTIDE SEQUENCE [LARGE SCALE GENOMIC DNA]</scope>
    <source>
        <strain evidence="6">cv. Jemalong A17</strain>
    </source>
</reference>
<name>A0A072UKK7_MEDTR</name>
<keyword evidence="2" id="KW-0012">Acyltransferase</keyword>
<dbReference type="AlphaFoldDB" id="A0A072UKK7"/>
<reference evidence="2 5" key="2">
    <citation type="journal article" date="2014" name="BMC Genomics">
        <title>An improved genome release (version Mt4.0) for the model legume Medicago truncatula.</title>
        <authorList>
            <person name="Tang H."/>
            <person name="Krishnakumar V."/>
            <person name="Bidwell S."/>
            <person name="Rosen B."/>
            <person name="Chan A."/>
            <person name="Zhou S."/>
            <person name="Gentzbittel L."/>
            <person name="Childs K.L."/>
            <person name="Yandell M."/>
            <person name="Gundlach H."/>
            <person name="Mayer K.F."/>
            <person name="Schwartz D.C."/>
            <person name="Town C.D."/>
        </authorList>
    </citation>
    <scope>GENOME REANNOTATION</scope>
    <source>
        <strain evidence="2">A17</strain>
        <strain evidence="4 5">cv. Jemalong A17</strain>
    </source>
</reference>
<keyword evidence="1" id="KW-0812">Transmembrane</keyword>
<evidence type="ECO:0000313" key="4">
    <source>
        <dbReference type="EnsemblPlants" id="KEH29916"/>
    </source>
</evidence>
<dbReference type="InterPro" id="IPR003386">
    <property type="entry name" value="LACT/PDAT_acylTrfase"/>
</dbReference>
<sequence>MEKKKQSKVKEWKNCIDYCCWLIGYVCTIWWLLSFLYQFLPATLTGFEVVDSPGLRMKNEGVKALHPVVLVPGIVTAGLELWEGRPCADGLFRKKLWGATFSQILQRPLCWLEHLSLHNETGLDPPGIRIRAVPELVAADDFASGYHIWAALIENLARIGYEGKNLHMASYDWRLSFQNTEIRDQALSRLKSKIELMFITNGYKKVVVVPQSMGAIYFLHFLKWVETPPPMGGGGGPGWCEKHIKAIMNISPAFLGVPKAVSNIFSAEGSDAALVRAVTSGILNFDYLGLQTVEHVLRVCRTWDSIISLMPKGGETIWGDLDSGPNEWSKCDQVKRGHVKHIVSNNTYNCGDMQKCIYVKEPTKYGGINSFGKAVSQLLASLLSTLDSEAEEISSKCNSTSFNLSCDDVRTEHNEICRGSMAKKKASTGRTDLDLLNFVAPNMMKRAEAHFSHGIAENLDDPKYAHYKYWSNPLETKLPDAPNMEIYCLYAVEIPTKRSHVHKISPSDKYKHIPFQMNDSSNVEKGSKLQNDVSLVDGDERMNVVSSGFMCAKGWRRRTRFNPSGMATYIREYQQKQRGSVLEGRSLESGARANNILQSIALIEDVLRVASGATGVTIGGDRIFSDIRMISERINLRL</sequence>
<keyword evidence="3" id="KW-0808">Transferase</keyword>
<dbReference type="EMBL" id="PSQE01000004">
    <property type="protein sequence ID" value="RHN60591.1"/>
    <property type="molecule type" value="Genomic_DNA"/>
</dbReference>
<dbReference type="Gene3D" id="3.40.50.1820">
    <property type="entry name" value="alpha/beta hydrolase"/>
    <property type="match status" value="1"/>
</dbReference>
<dbReference type="SUPFAM" id="SSF53474">
    <property type="entry name" value="alpha/beta-Hydrolases"/>
    <property type="match status" value="1"/>
</dbReference>
<keyword evidence="1" id="KW-0472">Membrane</keyword>
<keyword evidence="5" id="KW-1185">Reference proteome</keyword>
<gene>
    <name evidence="4" type="primary">25492334</name>
    <name evidence="2" type="ordered locus">MTR_4g056140</name>
    <name evidence="3" type="ORF">MtrunA17_Chr4g0027511</name>
</gene>
<dbReference type="EMBL" id="CM001220">
    <property type="protein sequence ID" value="KEH29916.1"/>
    <property type="molecule type" value="Genomic_DNA"/>
</dbReference>